<proteinExistence type="predicted"/>
<dbReference type="EMBL" id="CP014674">
    <property type="protein sequence ID" value="AOX17326.1"/>
    <property type="molecule type" value="Genomic_DNA"/>
</dbReference>
<accession>A0A1D8UUK8</accession>
<dbReference type="KEGG" id="kba:A0U89_09480"/>
<sequence>MVTNDEMTALVALNGADAVYDARLSGYDIMVPVQIHGSDGHFVMKHQLKPMFFSSSMVMDIKLHEEKSH</sequence>
<name>A0A1D8UUK8_9PROT</name>
<gene>
    <name evidence="1" type="ORF">A0U89_09480</name>
</gene>
<evidence type="ECO:0000313" key="2">
    <source>
        <dbReference type="Proteomes" id="UP000179145"/>
    </source>
</evidence>
<dbReference type="STRING" id="153496.A0U89_09480"/>
<evidence type="ECO:0000313" key="1">
    <source>
        <dbReference type="EMBL" id="AOX17326.1"/>
    </source>
</evidence>
<organism evidence="1 2">
    <name type="scientific">Kozakia baliensis</name>
    <dbReference type="NCBI Taxonomy" id="153496"/>
    <lineage>
        <taxon>Bacteria</taxon>
        <taxon>Pseudomonadati</taxon>
        <taxon>Pseudomonadota</taxon>
        <taxon>Alphaproteobacteria</taxon>
        <taxon>Acetobacterales</taxon>
        <taxon>Acetobacteraceae</taxon>
        <taxon>Kozakia</taxon>
    </lineage>
</organism>
<protein>
    <submittedName>
        <fullName evidence="1">Uncharacterized protein</fullName>
    </submittedName>
</protein>
<keyword evidence="2" id="KW-1185">Reference proteome</keyword>
<reference evidence="1 2" key="1">
    <citation type="journal article" date="2016" name="Microb. Cell Fact.">
        <title>Dissection of exopolysaccharide biosynthesis in Kozakia baliensis.</title>
        <authorList>
            <person name="Brandt J.U."/>
            <person name="Jakob F."/>
            <person name="Behr J."/>
            <person name="Geissler A.J."/>
            <person name="Vogel R.F."/>
        </authorList>
    </citation>
    <scope>NUCLEOTIDE SEQUENCE [LARGE SCALE GENOMIC DNA]</scope>
    <source>
        <strain evidence="1 2">DSM 14400</strain>
    </source>
</reference>
<dbReference type="AlphaFoldDB" id="A0A1D8UUK8"/>
<dbReference type="Proteomes" id="UP000179145">
    <property type="component" value="Chromosome"/>
</dbReference>